<protein>
    <recommendedName>
        <fullName evidence="6">ABC-2 type transporter transmembrane domain-containing protein</fullName>
    </recommendedName>
</protein>
<feature type="transmembrane region" description="Helical" evidence="5">
    <location>
        <begin position="295"/>
        <end position="317"/>
    </location>
</feature>
<organism evidence="7 8">
    <name type="scientific">Paenibacillus algicola</name>
    <dbReference type="NCBI Taxonomy" id="2565926"/>
    <lineage>
        <taxon>Bacteria</taxon>
        <taxon>Bacillati</taxon>
        <taxon>Bacillota</taxon>
        <taxon>Bacilli</taxon>
        <taxon>Bacillales</taxon>
        <taxon>Paenibacillaceae</taxon>
        <taxon>Paenibacillus</taxon>
    </lineage>
</organism>
<dbReference type="PANTHER" id="PTHR43077:SF5">
    <property type="entry name" value="PHAGE INFECTION PROTEIN"/>
    <property type="match status" value="1"/>
</dbReference>
<accession>A0A4P8XHP3</accession>
<proteinExistence type="predicted"/>
<name>A0A4P8XHP3_9BACL</name>
<dbReference type="Gene3D" id="3.40.1710.10">
    <property type="entry name" value="abc type-2 transporter like domain"/>
    <property type="match status" value="1"/>
</dbReference>
<evidence type="ECO:0000256" key="3">
    <source>
        <dbReference type="ARBA" id="ARBA00022989"/>
    </source>
</evidence>
<evidence type="ECO:0000313" key="8">
    <source>
        <dbReference type="Proteomes" id="UP000300879"/>
    </source>
</evidence>
<evidence type="ECO:0000256" key="1">
    <source>
        <dbReference type="ARBA" id="ARBA00004141"/>
    </source>
</evidence>
<feature type="transmembrane region" description="Helical" evidence="5">
    <location>
        <begin position="144"/>
        <end position="163"/>
    </location>
</feature>
<keyword evidence="3 5" id="KW-1133">Transmembrane helix</keyword>
<evidence type="ECO:0000256" key="4">
    <source>
        <dbReference type="ARBA" id="ARBA00023136"/>
    </source>
</evidence>
<gene>
    <name evidence="7" type="ORF">E6C60_0995</name>
</gene>
<dbReference type="Proteomes" id="UP000300879">
    <property type="component" value="Chromosome"/>
</dbReference>
<dbReference type="GO" id="GO:0016020">
    <property type="term" value="C:membrane"/>
    <property type="evidence" value="ECO:0007669"/>
    <property type="project" value="UniProtKB-SubCell"/>
</dbReference>
<evidence type="ECO:0000256" key="2">
    <source>
        <dbReference type="ARBA" id="ARBA00022692"/>
    </source>
</evidence>
<dbReference type="EMBL" id="CP040396">
    <property type="protein sequence ID" value="QCT01713.1"/>
    <property type="molecule type" value="Genomic_DNA"/>
</dbReference>
<keyword evidence="4 5" id="KW-0472">Membrane</keyword>
<feature type="transmembrane region" description="Helical" evidence="5">
    <location>
        <begin position="216"/>
        <end position="236"/>
    </location>
</feature>
<dbReference type="KEGG" id="palo:E6C60_0995"/>
<evidence type="ECO:0000313" key="7">
    <source>
        <dbReference type="EMBL" id="QCT01713.1"/>
    </source>
</evidence>
<evidence type="ECO:0000259" key="6">
    <source>
        <dbReference type="Pfam" id="PF12698"/>
    </source>
</evidence>
<comment type="subcellular location">
    <subcellularLocation>
        <location evidence="1">Membrane</location>
        <topology evidence="1">Multi-pass membrane protein</topology>
    </subcellularLocation>
</comment>
<dbReference type="PANTHER" id="PTHR43077">
    <property type="entry name" value="TRANSPORT PERMEASE YVFS-RELATED"/>
    <property type="match status" value="1"/>
</dbReference>
<dbReference type="GO" id="GO:0140359">
    <property type="term" value="F:ABC-type transporter activity"/>
    <property type="evidence" value="ECO:0007669"/>
    <property type="project" value="InterPro"/>
</dbReference>
<sequence>MIEQMTSANPAQAEAFRWIEVGSEEEVKEGLDDQEYYAALVIPGDFSQKQASLRTEQPAASEIIIYINQGMNPAASTLAGQALGGIVDKMNVSVREQLLSGFDAQNALLTAKQASLLASPIQKQVINVNETGTQSANGNAPVSLLQPLWMASIASAAILYIALRKAQARTLNERLLSKVYQVGITAAAGIGVGFGLTWLARDMVGFAIPQYTDTAWFLTIAFISFCLLQTAVVSWLGLQGISIFALMLFFGIPLMTLAPELMSSFYREWIYSWLPMRFLVEGLRELFFFDQGLSWSQISVLTWIGLASAGVIMLSVYKPLAAADQKSLQG</sequence>
<reference evidence="7 8" key="1">
    <citation type="submission" date="2019-05" db="EMBL/GenBank/DDBJ databases">
        <authorList>
            <person name="Chen C."/>
        </authorList>
    </citation>
    <scope>NUCLEOTIDE SEQUENCE [LARGE SCALE GENOMIC DNA]</scope>
    <source>
        <strain evidence="7 8">HB172198</strain>
    </source>
</reference>
<feature type="transmembrane region" description="Helical" evidence="5">
    <location>
        <begin position="243"/>
        <end position="266"/>
    </location>
</feature>
<dbReference type="InterPro" id="IPR013525">
    <property type="entry name" value="ABC2_TM"/>
</dbReference>
<feature type="domain" description="ABC-2 type transporter transmembrane" evidence="6">
    <location>
        <begin position="4"/>
        <end position="314"/>
    </location>
</feature>
<feature type="transmembrane region" description="Helical" evidence="5">
    <location>
        <begin position="175"/>
        <end position="196"/>
    </location>
</feature>
<keyword evidence="2 5" id="KW-0812">Transmembrane</keyword>
<dbReference type="InterPro" id="IPR051328">
    <property type="entry name" value="T7SS_ABC-Transporter"/>
</dbReference>
<dbReference type="Pfam" id="PF12698">
    <property type="entry name" value="ABC2_membrane_3"/>
    <property type="match status" value="1"/>
</dbReference>
<evidence type="ECO:0000256" key="5">
    <source>
        <dbReference type="SAM" id="Phobius"/>
    </source>
</evidence>
<keyword evidence="8" id="KW-1185">Reference proteome</keyword>
<dbReference type="AlphaFoldDB" id="A0A4P8XHP3"/>